<dbReference type="EMBL" id="KQ425961">
    <property type="protein sequence ID" value="KOF68803.1"/>
    <property type="molecule type" value="Genomic_DNA"/>
</dbReference>
<dbReference type="STRING" id="37653.A0A0L8FVS6"/>
<dbReference type="PANTHER" id="PTHR45913:SF19">
    <property type="entry name" value="LOW QUALITY PROTEIN: ZINC FINGER BED DOMAIN-CONTAINING PROTEIN 5-LIKE"/>
    <property type="match status" value="1"/>
</dbReference>
<dbReference type="InterPro" id="IPR012337">
    <property type="entry name" value="RNaseH-like_sf"/>
</dbReference>
<evidence type="ECO:0000313" key="1">
    <source>
        <dbReference type="EMBL" id="KOF68803.1"/>
    </source>
</evidence>
<dbReference type="AlphaFoldDB" id="A0A0L8FVS6"/>
<proteinExistence type="predicted"/>
<dbReference type="OrthoDB" id="6107414at2759"/>
<evidence type="ECO:0008006" key="2">
    <source>
        <dbReference type="Google" id="ProtNLM"/>
    </source>
</evidence>
<organism evidence="1">
    <name type="scientific">Octopus bimaculoides</name>
    <name type="common">California two-spotted octopus</name>
    <dbReference type="NCBI Taxonomy" id="37653"/>
    <lineage>
        <taxon>Eukaryota</taxon>
        <taxon>Metazoa</taxon>
        <taxon>Spiralia</taxon>
        <taxon>Lophotrochozoa</taxon>
        <taxon>Mollusca</taxon>
        <taxon>Cephalopoda</taxon>
        <taxon>Coleoidea</taxon>
        <taxon>Octopodiformes</taxon>
        <taxon>Octopoda</taxon>
        <taxon>Incirrata</taxon>
        <taxon>Octopodidae</taxon>
        <taxon>Octopus</taxon>
    </lineage>
</organism>
<sequence>MQELHVQIFSVQALPMDKFLKRKAHDEINSESDTETEEIVQKNKLRKYDVEYIRFGFIESVSNANRPQCLLCHKLLSNEALKPAKLQRHLTTPHPQFATKPKSFFERKKDAYLKETTTFKMSITSNYKLLQASYLVALKVACAKKAHNIAEELVLPCAIDMCEAVLDGKCAVKLNAVPLSDNTIVRRIEDMSKDIKSQLIDRVKISFFALQLDESTDITSESQFMVYVRYCWESEMLEDFLFCYPMPTRTTGEEVFKVLDSFLFQSGLLWSQCIGICTDGVVSMTGIHSGVVGYIKKVAPNVTATHCMIHREALVAKKMNASLSKVLSCCIKVINFIKTRPLYSRFFAILCGEMGAEHSSLLLHTEVRWLSRGKTIQRLFELREELLMFLCDYNAELASIMADKIWLCKVAYLADIFNKLNELNLSLQGRNSNILFSRNELEELAEISCDRTLKISFMQQPLSKFWLTVASEYSLLSRKILLLFATTYFCEAGFLALTNLKNKYRSRLAPESDLYVRLSLISPRIDSLCKAKQTHPSH</sequence>
<dbReference type="SUPFAM" id="SSF53098">
    <property type="entry name" value="Ribonuclease H-like"/>
    <property type="match status" value="1"/>
</dbReference>
<reference evidence="1" key="1">
    <citation type="submission" date="2015-07" db="EMBL/GenBank/DDBJ databases">
        <title>MeaNS - Measles Nucleotide Surveillance Program.</title>
        <authorList>
            <person name="Tran T."/>
            <person name="Druce J."/>
        </authorList>
    </citation>
    <scope>NUCLEOTIDE SEQUENCE</scope>
    <source>
        <strain evidence="1">UCB-OBI-ISO-001</strain>
        <tissue evidence="1">Gonad</tissue>
    </source>
</reference>
<protein>
    <recommendedName>
        <fullName evidence="2">DUF4371 domain-containing protein</fullName>
    </recommendedName>
</protein>
<dbReference type="PANTHER" id="PTHR45913">
    <property type="entry name" value="EPM2A-INTERACTING PROTEIN 1"/>
    <property type="match status" value="1"/>
</dbReference>
<accession>A0A0L8FVS6</accession>
<gene>
    <name evidence="1" type="ORF">OCBIM_22006501mg</name>
</gene>
<name>A0A0L8FVS6_OCTBM</name>